<dbReference type="EMBL" id="JABELD010000076">
    <property type="protein sequence ID" value="MBU2739217.1"/>
    <property type="molecule type" value="Genomic_DNA"/>
</dbReference>
<dbReference type="RefSeq" id="WP_215864146.1">
    <property type="nucleotide sequence ID" value="NZ_JABELD010000076.1"/>
</dbReference>
<accession>A0ABS5ZST0</accession>
<evidence type="ECO:0008006" key="3">
    <source>
        <dbReference type="Google" id="ProtNLM"/>
    </source>
</evidence>
<keyword evidence="2" id="KW-1185">Reference proteome</keyword>
<dbReference type="Proteomes" id="UP001197028">
    <property type="component" value="Unassembled WGS sequence"/>
</dbReference>
<organism evidence="1 2">
    <name type="scientific">Acidithiobacillus concretivorus</name>
    <dbReference type="NCBI Taxonomy" id="3063952"/>
    <lineage>
        <taxon>Bacteria</taxon>
        <taxon>Pseudomonadati</taxon>
        <taxon>Pseudomonadota</taxon>
        <taxon>Acidithiobacillia</taxon>
        <taxon>Acidithiobacillales</taxon>
        <taxon>Acidithiobacillaceae</taxon>
        <taxon>Acidithiobacillus</taxon>
    </lineage>
</organism>
<comment type="caution">
    <text evidence="1">The sequence shown here is derived from an EMBL/GenBank/DDBJ whole genome shotgun (WGS) entry which is preliminary data.</text>
</comment>
<proteinExistence type="predicted"/>
<evidence type="ECO:0000313" key="2">
    <source>
        <dbReference type="Proteomes" id="UP001197028"/>
    </source>
</evidence>
<reference evidence="1 2" key="1">
    <citation type="journal article" date="2021" name="ISME J.">
        <title>Genomic evolution of the class Acidithiobacillia: deep-branching Proteobacteria living in extreme acidic conditions.</title>
        <authorList>
            <person name="Moya-Beltran A."/>
            <person name="Beard S."/>
            <person name="Rojas-Villalobos C."/>
            <person name="Issotta F."/>
            <person name="Gallardo Y."/>
            <person name="Ulloa R."/>
            <person name="Giaveno A."/>
            <person name="Degli Esposti M."/>
            <person name="Johnson D.B."/>
            <person name="Quatrini R."/>
        </authorList>
    </citation>
    <scope>NUCLEOTIDE SEQUENCE [LARGE SCALE GENOMIC DNA]</scope>
    <source>
        <strain evidence="1 2">ATCC 19703</strain>
    </source>
</reference>
<evidence type="ECO:0000313" key="1">
    <source>
        <dbReference type="EMBL" id="MBU2739217.1"/>
    </source>
</evidence>
<gene>
    <name evidence="1" type="ORF">HJG40_10560</name>
</gene>
<protein>
    <recommendedName>
        <fullName evidence="3">Baseplate protein J-like domain-containing protein</fullName>
    </recommendedName>
</protein>
<name>A0ABS5ZST0_9PROT</name>
<sequence length="283" mass="31270">MLGRDTHWRQGDLLTADSARSLDFGGRDDTTDHRVIVISHDCDLPHEAEPFVEVIVGDVIEKNDPALSHAKNPRRLHMAFENGDCPAITLELRHTDRKEVPKTEFMEKAVKDDSTLLGDGEKRTLKQWLAARYGRPAFPNAFEARLRKLVGKQTVDRHIAKVVGPSASHLVALFFDLGEQRGVELADGDPYAISISVVYDATEGGFNARQAAEDTAGKLRGIFEAAYGKAEDATEIAIEECEAVADTLMTLADLRKVDQWRLEYISLSDCDAGEFLPVGEIPV</sequence>